<dbReference type="EC" id="2.7.11.1" evidence="1"/>
<comment type="similarity">
    <text evidence="10">Belongs to the protein kinase superfamily.</text>
</comment>
<evidence type="ECO:0000256" key="1">
    <source>
        <dbReference type="ARBA" id="ARBA00012513"/>
    </source>
</evidence>
<evidence type="ECO:0000259" key="11">
    <source>
        <dbReference type="PROSITE" id="PS50011"/>
    </source>
</evidence>
<dbReference type="PROSITE" id="PS00108">
    <property type="entry name" value="PROTEIN_KINASE_ST"/>
    <property type="match status" value="1"/>
</dbReference>
<evidence type="ECO:0000256" key="3">
    <source>
        <dbReference type="ARBA" id="ARBA00022679"/>
    </source>
</evidence>
<evidence type="ECO:0000256" key="2">
    <source>
        <dbReference type="ARBA" id="ARBA00022527"/>
    </source>
</evidence>
<dbReference type="FunFam" id="3.30.200.20:FF:000770">
    <property type="entry name" value="SRSF protein kinase 2"/>
    <property type="match status" value="1"/>
</dbReference>
<dbReference type="OrthoDB" id="2649at2759"/>
<dbReference type="Proteomes" id="UP000030755">
    <property type="component" value="Unassembled WGS sequence"/>
</dbReference>
<keyword evidence="3" id="KW-0808">Transferase</keyword>
<dbReference type="Gene3D" id="3.30.200.20">
    <property type="entry name" value="Phosphorylase Kinase, domain 1"/>
    <property type="match status" value="1"/>
</dbReference>
<organism evidence="12 13">
    <name type="scientific">Rozella allomycis (strain CSF55)</name>
    <dbReference type="NCBI Taxonomy" id="988480"/>
    <lineage>
        <taxon>Eukaryota</taxon>
        <taxon>Fungi</taxon>
        <taxon>Fungi incertae sedis</taxon>
        <taxon>Cryptomycota</taxon>
        <taxon>Cryptomycota incertae sedis</taxon>
        <taxon>Rozella</taxon>
    </lineage>
</organism>
<evidence type="ECO:0000313" key="13">
    <source>
        <dbReference type="Proteomes" id="UP000030755"/>
    </source>
</evidence>
<dbReference type="PROSITE" id="PS50011">
    <property type="entry name" value="PROTEIN_KINASE_DOM"/>
    <property type="match status" value="1"/>
</dbReference>
<dbReference type="OMA" id="CWADQQL"/>
<dbReference type="InterPro" id="IPR011009">
    <property type="entry name" value="Kinase-like_dom_sf"/>
</dbReference>
<feature type="domain" description="Protein kinase" evidence="11">
    <location>
        <begin position="51"/>
        <end position="391"/>
    </location>
</feature>
<dbReference type="Gene3D" id="1.10.510.10">
    <property type="entry name" value="Transferase(Phosphotransferase) domain 1"/>
    <property type="match status" value="1"/>
</dbReference>
<dbReference type="GO" id="GO:0005524">
    <property type="term" value="F:ATP binding"/>
    <property type="evidence" value="ECO:0007669"/>
    <property type="project" value="UniProtKB-UniRule"/>
</dbReference>
<reference evidence="12 13" key="1">
    <citation type="journal article" date="2013" name="Curr. Biol.">
        <title>Shared signatures of parasitism and phylogenomics unite Cryptomycota and microsporidia.</title>
        <authorList>
            <person name="James T.Y."/>
            <person name="Pelin A."/>
            <person name="Bonen L."/>
            <person name="Ahrendt S."/>
            <person name="Sain D."/>
            <person name="Corradi N."/>
            <person name="Stajich J.E."/>
        </authorList>
    </citation>
    <scope>NUCLEOTIDE SEQUENCE [LARGE SCALE GENOMIC DNA]</scope>
    <source>
        <strain evidence="12 13">CSF55</strain>
    </source>
</reference>
<dbReference type="PANTHER" id="PTHR47634:SF9">
    <property type="entry name" value="PROTEIN KINASE DOMAIN-CONTAINING PROTEIN-RELATED"/>
    <property type="match status" value="1"/>
</dbReference>
<dbReference type="CDD" id="cd14136">
    <property type="entry name" value="STKc_SRPK"/>
    <property type="match status" value="1"/>
</dbReference>
<feature type="binding site" evidence="9">
    <location>
        <position position="80"/>
    </location>
    <ligand>
        <name>ATP</name>
        <dbReference type="ChEBI" id="CHEBI:30616"/>
    </ligand>
</feature>
<keyword evidence="13" id="KW-1185">Reference proteome</keyword>
<dbReference type="InterPro" id="IPR051334">
    <property type="entry name" value="SRPK"/>
</dbReference>
<dbReference type="InterPro" id="IPR017441">
    <property type="entry name" value="Protein_kinase_ATP_BS"/>
</dbReference>
<dbReference type="InterPro" id="IPR008271">
    <property type="entry name" value="Ser/Thr_kinase_AS"/>
</dbReference>
<accession>A0A075B119</accession>
<dbReference type="EMBL" id="KE560608">
    <property type="protein sequence ID" value="EPZ36269.1"/>
    <property type="molecule type" value="Genomic_DNA"/>
</dbReference>
<evidence type="ECO:0000256" key="6">
    <source>
        <dbReference type="ARBA" id="ARBA00022840"/>
    </source>
</evidence>
<evidence type="ECO:0000256" key="9">
    <source>
        <dbReference type="PROSITE-ProRule" id="PRU10141"/>
    </source>
</evidence>
<dbReference type="Pfam" id="PF00069">
    <property type="entry name" value="Pkinase"/>
    <property type="match status" value="1"/>
</dbReference>
<evidence type="ECO:0000256" key="5">
    <source>
        <dbReference type="ARBA" id="ARBA00022777"/>
    </source>
</evidence>
<comment type="catalytic activity">
    <reaction evidence="7">
        <text>L-threonyl-[protein] + ATP = O-phospho-L-threonyl-[protein] + ADP + H(+)</text>
        <dbReference type="Rhea" id="RHEA:46608"/>
        <dbReference type="Rhea" id="RHEA-COMP:11060"/>
        <dbReference type="Rhea" id="RHEA-COMP:11605"/>
        <dbReference type="ChEBI" id="CHEBI:15378"/>
        <dbReference type="ChEBI" id="CHEBI:30013"/>
        <dbReference type="ChEBI" id="CHEBI:30616"/>
        <dbReference type="ChEBI" id="CHEBI:61977"/>
        <dbReference type="ChEBI" id="CHEBI:456216"/>
        <dbReference type="EC" id="2.7.11.1"/>
    </reaction>
</comment>
<dbReference type="SUPFAM" id="SSF56112">
    <property type="entry name" value="Protein kinase-like (PK-like)"/>
    <property type="match status" value="1"/>
</dbReference>
<comment type="catalytic activity">
    <reaction evidence="8">
        <text>L-seryl-[protein] + ATP = O-phospho-L-seryl-[protein] + ADP + H(+)</text>
        <dbReference type="Rhea" id="RHEA:17989"/>
        <dbReference type="Rhea" id="RHEA-COMP:9863"/>
        <dbReference type="Rhea" id="RHEA-COMP:11604"/>
        <dbReference type="ChEBI" id="CHEBI:15378"/>
        <dbReference type="ChEBI" id="CHEBI:29999"/>
        <dbReference type="ChEBI" id="CHEBI:30616"/>
        <dbReference type="ChEBI" id="CHEBI:83421"/>
        <dbReference type="ChEBI" id="CHEBI:456216"/>
        <dbReference type="EC" id="2.7.11.1"/>
    </reaction>
</comment>
<dbReference type="AlphaFoldDB" id="A0A075B119"/>
<evidence type="ECO:0000256" key="7">
    <source>
        <dbReference type="ARBA" id="ARBA00047899"/>
    </source>
</evidence>
<protein>
    <recommendedName>
        <fullName evidence="1">non-specific serine/threonine protein kinase</fullName>
        <ecNumber evidence="1">2.7.11.1</ecNumber>
    </recommendedName>
</protein>
<dbReference type="SMART" id="SM00220">
    <property type="entry name" value="S_TKc"/>
    <property type="match status" value="1"/>
</dbReference>
<dbReference type="PANTHER" id="PTHR47634">
    <property type="entry name" value="PROTEIN KINASE DOMAIN-CONTAINING PROTEIN-RELATED"/>
    <property type="match status" value="1"/>
</dbReference>
<evidence type="ECO:0000256" key="8">
    <source>
        <dbReference type="ARBA" id="ARBA00048679"/>
    </source>
</evidence>
<evidence type="ECO:0000256" key="10">
    <source>
        <dbReference type="RuleBase" id="RU000304"/>
    </source>
</evidence>
<keyword evidence="4 9" id="KW-0547">Nucleotide-binding</keyword>
<dbReference type="FunFam" id="1.10.510.10:FF:000591">
    <property type="entry name" value="Serine protein kinase Sky1"/>
    <property type="match status" value="1"/>
</dbReference>
<dbReference type="GO" id="GO:0000245">
    <property type="term" value="P:spliceosomal complex assembly"/>
    <property type="evidence" value="ECO:0007669"/>
    <property type="project" value="TreeGrafter"/>
</dbReference>
<keyword evidence="5 12" id="KW-0418">Kinase</keyword>
<keyword evidence="2 10" id="KW-0723">Serine/threonine-protein kinase</keyword>
<dbReference type="PROSITE" id="PS00107">
    <property type="entry name" value="PROTEIN_KINASE_ATP"/>
    <property type="match status" value="1"/>
</dbReference>
<evidence type="ECO:0000313" key="12">
    <source>
        <dbReference type="EMBL" id="EPZ36269.1"/>
    </source>
</evidence>
<dbReference type="HOGENOM" id="CLU_000288_81_13_1"/>
<keyword evidence="6 9" id="KW-0067">ATP-binding</keyword>
<dbReference type="GO" id="GO:0050684">
    <property type="term" value="P:regulation of mRNA processing"/>
    <property type="evidence" value="ECO:0007669"/>
    <property type="project" value="TreeGrafter"/>
</dbReference>
<proteinExistence type="inferred from homology"/>
<sequence>MLSKNEDYSDSASIEINDDEDIIDEEELEEDYKPGGYHVANVGDVYKDGRYRLVRKLGWGHFSVVWLCWDLNEEKYYAMKIVKSARHYTETAKDEVKLLRAASNLDESAKGKDFIVNLSDDFMIDGPNGKHVCMVFEVLGENLLNLIKRYNYRGISIPILKNISYQILMGLDTLHRHCQIIHTDLKPENVLICLDDVAFNSIITESKSQNEPSHQMTARLKRNEIRNIRVKIADLGNACWVDKHFTNDIQTRQYRSPEVLIGAEYDTSTDMWSFACMFFELLTGDYLFDPHSHKNQFGKNDDHLAQMIELLGDIPTKFALSGKYSLDYFNKRGTLRKITKLKPWGLKNLLIEKYKFERSEAEELSSFLLPMLQFDPTKRASAKDMLQHPWIQNVNSE</sequence>
<dbReference type="GO" id="GO:0004674">
    <property type="term" value="F:protein serine/threonine kinase activity"/>
    <property type="evidence" value="ECO:0007669"/>
    <property type="project" value="UniProtKB-KW"/>
</dbReference>
<dbReference type="InterPro" id="IPR000719">
    <property type="entry name" value="Prot_kinase_dom"/>
</dbReference>
<dbReference type="STRING" id="988480.A0A075B119"/>
<evidence type="ECO:0000256" key="4">
    <source>
        <dbReference type="ARBA" id="ARBA00022741"/>
    </source>
</evidence>
<name>A0A075B119_ROZAC</name>
<gene>
    <name evidence="12" type="ORF">O9G_005152</name>
</gene>